<dbReference type="AlphaFoldDB" id="A0AAD9T494"/>
<proteinExistence type="predicted"/>
<keyword evidence="1" id="KW-0732">Signal</keyword>
<sequence>MKFSTLAASIVSLFAIGTTYAADSVECAGYRFSEPIGLLSPCNMFYVEDSKAWRANCGWGTLDWSKGTDDFGKITLENFNQKTILFSFDTIGDNGQQRSFVYALDPKSSCTEDLDPRYEVEKVSADLLS</sequence>
<dbReference type="EMBL" id="JAUBYV010000001">
    <property type="protein sequence ID" value="KAK2629241.1"/>
    <property type="molecule type" value="Genomic_DNA"/>
</dbReference>
<feature type="signal peptide" evidence="1">
    <location>
        <begin position="1"/>
        <end position="21"/>
    </location>
</feature>
<evidence type="ECO:0000313" key="3">
    <source>
        <dbReference type="Proteomes" id="UP001285354"/>
    </source>
</evidence>
<feature type="chain" id="PRO_5041947322" evidence="1">
    <location>
        <begin position="22"/>
        <end position="129"/>
    </location>
</feature>
<evidence type="ECO:0000256" key="1">
    <source>
        <dbReference type="SAM" id="SignalP"/>
    </source>
</evidence>
<evidence type="ECO:0000313" key="2">
    <source>
        <dbReference type="EMBL" id="KAK2629241.1"/>
    </source>
</evidence>
<reference evidence="2" key="1">
    <citation type="submission" date="2023-06" db="EMBL/GenBank/DDBJ databases">
        <title>Draft genome of Marssonina rosae.</title>
        <authorList>
            <person name="Cheng Q."/>
        </authorList>
    </citation>
    <scope>NUCLEOTIDE SEQUENCE</scope>
    <source>
        <strain evidence="2">R4</strain>
    </source>
</reference>
<accession>A0AAD9T494</accession>
<gene>
    <name evidence="2" type="ORF">QTJ16_000061</name>
</gene>
<protein>
    <submittedName>
        <fullName evidence="2">Uncharacterized protein</fullName>
    </submittedName>
</protein>
<organism evidence="2 3">
    <name type="scientific">Diplocarpon rosae</name>
    <dbReference type="NCBI Taxonomy" id="946125"/>
    <lineage>
        <taxon>Eukaryota</taxon>
        <taxon>Fungi</taxon>
        <taxon>Dikarya</taxon>
        <taxon>Ascomycota</taxon>
        <taxon>Pezizomycotina</taxon>
        <taxon>Leotiomycetes</taxon>
        <taxon>Helotiales</taxon>
        <taxon>Drepanopezizaceae</taxon>
        <taxon>Diplocarpon</taxon>
    </lineage>
</organism>
<dbReference type="Proteomes" id="UP001285354">
    <property type="component" value="Unassembled WGS sequence"/>
</dbReference>
<keyword evidence="3" id="KW-1185">Reference proteome</keyword>
<comment type="caution">
    <text evidence="2">The sequence shown here is derived from an EMBL/GenBank/DDBJ whole genome shotgun (WGS) entry which is preliminary data.</text>
</comment>
<name>A0AAD9T494_9HELO</name>